<dbReference type="AlphaFoldDB" id="A0A0R3WW08"/>
<name>A0A0R3WW08_HYDTA</name>
<dbReference type="OrthoDB" id="10536371at2759"/>
<keyword evidence="3" id="KW-1185">Reference proteome</keyword>
<feature type="compositionally biased region" description="Polar residues" evidence="1">
    <location>
        <begin position="60"/>
        <end position="99"/>
    </location>
</feature>
<evidence type="ECO:0000313" key="2">
    <source>
        <dbReference type="EMBL" id="VDM25908.1"/>
    </source>
</evidence>
<gene>
    <name evidence="2" type="ORF">TTAC_LOCUS4934</name>
</gene>
<feature type="region of interest" description="Disordered" evidence="1">
    <location>
        <begin position="170"/>
        <end position="208"/>
    </location>
</feature>
<dbReference type="EMBL" id="UYWX01005708">
    <property type="protein sequence ID" value="VDM25908.1"/>
    <property type="molecule type" value="Genomic_DNA"/>
</dbReference>
<proteinExistence type="predicted"/>
<organism evidence="4">
    <name type="scientific">Hydatigena taeniaeformis</name>
    <name type="common">Feline tapeworm</name>
    <name type="synonym">Taenia taeniaeformis</name>
    <dbReference type="NCBI Taxonomy" id="6205"/>
    <lineage>
        <taxon>Eukaryota</taxon>
        <taxon>Metazoa</taxon>
        <taxon>Spiralia</taxon>
        <taxon>Lophotrochozoa</taxon>
        <taxon>Platyhelminthes</taxon>
        <taxon>Cestoda</taxon>
        <taxon>Eucestoda</taxon>
        <taxon>Cyclophyllidea</taxon>
        <taxon>Taeniidae</taxon>
        <taxon>Hydatigera</taxon>
    </lineage>
</organism>
<feature type="region of interest" description="Disordered" evidence="1">
    <location>
        <begin position="19"/>
        <end position="101"/>
    </location>
</feature>
<evidence type="ECO:0000313" key="3">
    <source>
        <dbReference type="Proteomes" id="UP000274429"/>
    </source>
</evidence>
<reference evidence="4" key="1">
    <citation type="submission" date="2017-02" db="UniProtKB">
        <authorList>
            <consortium name="WormBaseParasite"/>
        </authorList>
    </citation>
    <scope>IDENTIFICATION</scope>
</reference>
<evidence type="ECO:0000313" key="4">
    <source>
        <dbReference type="WBParaSite" id="TTAC_0000494801-mRNA-1"/>
    </source>
</evidence>
<reference evidence="2 3" key="2">
    <citation type="submission" date="2018-11" db="EMBL/GenBank/DDBJ databases">
        <authorList>
            <consortium name="Pathogen Informatics"/>
        </authorList>
    </citation>
    <scope>NUCLEOTIDE SEQUENCE [LARGE SCALE GENOMIC DNA]</scope>
</reference>
<sequence length="298" mass="31717">MPLAVGLGLGILHAQITAYDPQRRTRTSSSRRTPGSAFSDSIVGPESLPPPLPPHPQSSIAVETQSNLSNHASATTQPCLPAETTESNPATKDNANLLSSPCHIPNKGNQLDNSLEILSHQLVETEGDEVLRLKAEKSPNYLTEGSGAGDGVPADPIPIGHRRRALSLKTVSHTRGKVFGNGGGGSQREAPLERKSSSGAGNDADVESDQEAYDGKLRYCLRKRSASLSPDFCLSVSTTPPSVSPLEQKIKHFKEAKMRGITDPEVFAGYQLKQLSGPVLVGQQLSPPSKSVSKWKTC</sequence>
<protein>
    <submittedName>
        <fullName evidence="4">SH2 domain-containing protein</fullName>
    </submittedName>
</protein>
<feature type="region of interest" description="Disordered" evidence="1">
    <location>
        <begin position="140"/>
        <end position="159"/>
    </location>
</feature>
<evidence type="ECO:0000256" key="1">
    <source>
        <dbReference type="SAM" id="MobiDB-lite"/>
    </source>
</evidence>
<feature type="compositionally biased region" description="Pro residues" evidence="1">
    <location>
        <begin position="47"/>
        <end position="56"/>
    </location>
</feature>
<dbReference type="WBParaSite" id="TTAC_0000494801-mRNA-1">
    <property type="protein sequence ID" value="TTAC_0000494801-mRNA-1"/>
    <property type="gene ID" value="TTAC_0000494801"/>
</dbReference>
<dbReference type="STRING" id="6205.A0A0R3WW08"/>
<dbReference type="Proteomes" id="UP000274429">
    <property type="component" value="Unassembled WGS sequence"/>
</dbReference>
<accession>A0A0R3WW08</accession>